<proteinExistence type="predicted"/>
<accession>A0ABT7NDW4</accession>
<name>A0ABT7NDW4_9BURK</name>
<protein>
    <submittedName>
        <fullName evidence="2">VOC family protein</fullName>
    </submittedName>
</protein>
<comment type="caution">
    <text evidence="2">The sequence shown here is derived from an EMBL/GenBank/DDBJ whole genome shotgun (WGS) entry which is preliminary data.</text>
</comment>
<sequence length="128" mass="14730">MTLKSIELKAFVPAQDFELSKRFYREIGFTMASEGGGIAYFHHQGSCPFLLQSYYVKEFAENLQLHLLVEDVQAWWSHLKAIDITGRYGVRMTDPVEQPWVMIDFSLTDPCGVCWRIGQNIPRKDATP</sequence>
<keyword evidence="3" id="KW-1185">Reference proteome</keyword>
<dbReference type="InterPro" id="IPR029068">
    <property type="entry name" value="Glyas_Bleomycin-R_OHBP_Dase"/>
</dbReference>
<organism evidence="2 3">
    <name type="scientific">Variovorax dokdonensis</name>
    <dbReference type="NCBI Taxonomy" id="344883"/>
    <lineage>
        <taxon>Bacteria</taxon>
        <taxon>Pseudomonadati</taxon>
        <taxon>Pseudomonadota</taxon>
        <taxon>Betaproteobacteria</taxon>
        <taxon>Burkholderiales</taxon>
        <taxon>Comamonadaceae</taxon>
        <taxon>Variovorax</taxon>
    </lineage>
</organism>
<evidence type="ECO:0000313" key="2">
    <source>
        <dbReference type="EMBL" id="MDM0046136.1"/>
    </source>
</evidence>
<gene>
    <name evidence="2" type="ORF">QTH91_16720</name>
</gene>
<dbReference type="Gene3D" id="3.10.180.10">
    <property type="entry name" value="2,3-Dihydroxybiphenyl 1,2-Dioxygenase, domain 1"/>
    <property type="match status" value="1"/>
</dbReference>
<dbReference type="EMBL" id="JASZYV010000003">
    <property type="protein sequence ID" value="MDM0046136.1"/>
    <property type="molecule type" value="Genomic_DNA"/>
</dbReference>
<dbReference type="Proteomes" id="UP001174908">
    <property type="component" value="Unassembled WGS sequence"/>
</dbReference>
<dbReference type="SUPFAM" id="SSF54593">
    <property type="entry name" value="Glyoxalase/Bleomycin resistance protein/Dihydroxybiphenyl dioxygenase"/>
    <property type="match status" value="1"/>
</dbReference>
<evidence type="ECO:0000313" key="3">
    <source>
        <dbReference type="Proteomes" id="UP001174908"/>
    </source>
</evidence>
<dbReference type="InterPro" id="IPR004360">
    <property type="entry name" value="Glyas_Fos-R_dOase_dom"/>
</dbReference>
<evidence type="ECO:0000259" key="1">
    <source>
        <dbReference type="Pfam" id="PF00903"/>
    </source>
</evidence>
<dbReference type="Pfam" id="PF00903">
    <property type="entry name" value="Glyoxalase"/>
    <property type="match status" value="1"/>
</dbReference>
<feature type="domain" description="Glyoxalase/fosfomycin resistance/dioxygenase" evidence="1">
    <location>
        <begin position="12"/>
        <end position="116"/>
    </location>
</feature>
<dbReference type="RefSeq" id="WP_286661224.1">
    <property type="nucleotide sequence ID" value="NZ_JASZYV010000003.1"/>
</dbReference>
<reference evidence="2" key="1">
    <citation type="submission" date="2023-06" db="EMBL/GenBank/DDBJ databases">
        <authorList>
            <person name="Jiang Y."/>
            <person name="Liu Q."/>
        </authorList>
    </citation>
    <scope>NUCLEOTIDE SEQUENCE</scope>
    <source>
        <strain evidence="2">CGMCC 1.12089</strain>
    </source>
</reference>
<dbReference type="CDD" id="cd08356">
    <property type="entry name" value="VOC_CChe_VCA0619_like"/>
    <property type="match status" value="1"/>
</dbReference>